<dbReference type="Gene3D" id="2.130.10.10">
    <property type="entry name" value="YVTN repeat-like/Quinoprotein amine dehydrogenase"/>
    <property type="match status" value="1"/>
</dbReference>
<protein>
    <recommendedName>
        <fullName evidence="2">Heterokaryon incompatibility domain-containing protein</fullName>
    </recommendedName>
</protein>
<dbReference type="EMBL" id="GL537794">
    <property type="protein sequence ID" value="EFQ85695.1"/>
    <property type="molecule type" value="Genomic_DNA"/>
</dbReference>
<dbReference type="SUPFAM" id="SSF50978">
    <property type="entry name" value="WD40 repeat-like"/>
    <property type="match status" value="1"/>
</dbReference>
<accession>E3S8J9</accession>
<dbReference type="AlphaFoldDB" id="E3S8J9"/>
<gene>
    <name evidence="3" type="ORF">PTT_19299</name>
</gene>
<dbReference type="Pfam" id="PF06985">
    <property type="entry name" value="HET"/>
    <property type="match status" value="1"/>
</dbReference>
<dbReference type="Proteomes" id="UP000001067">
    <property type="component" value="Unassembled WGS sequence"/>
</dbReference>
<dbReference type="InterPro" id="IPR015943">
    <property type="entry name" value="WD40/YVTN_repeat-like_dom_sf"/>
</dbReference>
<sequence length="1114" mass="123452">MFENLCALPVDHDIFVQAIHPEEPIVAVGLANGEVHTYRLPPGVSDDDDDDSTLASVKGFGTIDQVWRTRRHKGSCRTLGYSLDGTSLYSAGTDGIVKVADCMTGQVTAKIAIPLDPSNGGIDAPTLVHALSPQSLILTTDSGALHIYDIRNLKGGEKVSLKPENTHRPHDDYVSSLTPLPPTKDSTSGFSKQWVTTGGSTLAVTDIRRGVMVRSEDQEEELLCSVIVTGLPKKGSSVGEKVIVGAGNGVLTLWERGVWDDQDERIIVDRSKGGGESLDSMTVVPDGVGPGGKHVAVGLGNGGIRFAKIGSNKIVAELKHDELSQESVIGLGFDVTGRMISSGGKTVKVWGEQTWQDVDEEEAEDTTNGKREHESEDSDDSDEDMDDSSEEDEPKQKRKKRKRNKGKQAKGHGDCNCFYSALSKTSIFEIATTKVPAGEYGHFTEIDQDQVRKFVAQKRHEFGERRLQASPVQIYQPLLAGEIRVLELHPGEPGSSLHGSLHTVSIDFSYPTRPYEYGLTYTRATNHAVSLVTQRPVWFTALSYVWGANPIFDQTITSDRGPIIITRSLAAALQALRSKHDRVYLWIDQICINQPDNEEKAMQIPLMDKIYTRATNTVIWLGDDDGENPVQALDLMETVFARLQGTDAQVTPDDFKRLNFPPAKDRAWWAIRQFLRRPWFDRLWTIQEAVLSRNLYLKCGRAEVCWDDFQAWCDCLVGTGLLRWLKENVDLDAEYGKKQLAVVSSPQGATVVLSISAERLNMTNFTHRESLLNLLVTTRYANATEPKDKIYGVLGIARLDIVPDYSKKTSARQVYLQACLTQLPLLVYELLSCVDHDTPLDLSWVPDWSTQRVTAALGYSTKAWALYWAGGRIVAGQKPPKAVFSDDKKEITVSGKIFDTITRLGDIYQDPTLDIETPQESNRIMASYVKIALETSTTHSYPMHDTSIYDAFFNTLLAGRDGSGILAPTPDHSEVFSLILDCTTGQMPSLPGQTISPRRQSGHFTLDNLKIKQQAKIRQPVRTLKDLRAAFRAAMTMRRFAVTGKGYFALVPRGAQVGDEITVFDRACVPFVVRQERGAGGEDRFEMLGEAYVHGVMKGEVLDMEELFFPIYLL</sequence>
<evidence type="ECO:0000313" key="3">
    <source>
        <dbReference type="EMBL" id="EFQ85695.1"/>
    </source>
</evidence>
<dbReference type="InterPro" id="IPR052895">
    <property type="entry name" value="HetReg/Transcr_Mod"/>
</dbReference>
<feature type="domain" description="Heterokaryon incompatibility" evidence="2">
    <location>
        <begin position="539"/>
        <end position="688"/>
    </location>
</feature>
<dbReference type="HOGENOM" id="CLU_280054_0_0_1"/>
<dbReference type="PANTHER" id="PTHR24148:SF80">
    <property type="entry name" value="HETEROKARYON INCOMPATIBILITY DOMAIN-CONTAINING PROTEIN"/>
    <property type="match status" value="1"/>
</dbReference>
<reference evidence="3 4" key="1">
    <citation type="journal article" date="2010" name="Genome Biol.">
        <title>A first genome assembly of the barley fungal pathogen Pyrenophora teres f. teres.</title>
        <authorList>
            <person name="Ellwood S.R."/>
            <person name="Liu Z."/>
            <person name="Syme R.A."/>
            <person name="Lai Z."/>
            <person name="Hane J.K."/>
            <person name="Keiper F."/>
            <person name="Moffat C.S."/>
            <person name="Oliver R.P."/>
            <person name="Friesen T.L."/>
        </authorList>
    </citation>
    <scope>NUCLEOTIDE SEQUENCE [LARGE SCALE GENOMIC DNA]</scope>
    <source>
        <strain evidence="3 4">0-1</strain>
    </source>
</reference>
<evidence type="ECO:0000259" key="2">
    <source>
        <dbReference type="Pfam" id="PF06985"/>
    </source>
</evidence>
<dbReference type="InterPro" id="IPR001680">
    <property type="entry name" value="WD40_rpt"/>
</dbReference>
<dbReference type="InterPro" id="IPR036322">
    <property type="entry name" value="WD40_repeat_dom_sf"/>
</dbReference>
<feature type="compositionally biased region" description="Acidic residues" evidence="1">
    <location>
        <begin position="375"/>
        <end position="393"/>
    </location>
</feature>
<name>E3S8J9_PYRTT</name>
<feature type="region of interest" description="Disordered" evidence="1">
    <location>
        <begin position="162"/>
        <end position="192"/>
    </location>
</feature>
<evidence type="ECO:0000256" key="1">
    <source>
        <dbReference type="SAM" id="MobiDB-lite"/>
    </source>
</evidence>
<feature type="region of interest" description="Disordered" evidence="1">
    <location>
        <begin position="351"/>
        <end position="411"/>
    </location>
</feature>
<dbReference type="STRING" id="861557.E3S8J9"/>
<keyword evidence="4" id="KW-1185">Reference proteome</keyword>
<feature type="compositionally biased region" description="Basic and acidic residues" evidence="1">
    <location>
        <begin position="162"/>
        <end position="173"/>
    </location>
</feature>
<dbReference type="PANTHER" id="PTHR24148">
    <property type="entry name" value="ANKYRIN REPEAT DOMAIN-CONTAINING PROTEIN 39 HOMOLOG-RELATED"/>
    <property type="match status" value="1"/>
</dbReference>
<dbReference type="InterPro" id="IPR010730">
    <property type="entry name" value="HET"/>
</dbReference>
<dbReference type="OrthoDB" id="2288928at2759"/>
<evidence type="ECO:0000313" key="4">
    <source>
        <dbReference type="Proteomes" id="UP000001067"/>
    </source>
</evidence>
<dbReference type="SMART" id="SM00320">
    <property type="entry name" value="WD40"/>
    <property type="match status" value="3"/>
</dbReference>
<dbReference type="Pfam" id="PF26639">
    <property type="entry name" value="Het-6_barrel"/>
    <property type="match status" value="1"/>
</dbReference>
<feature type="compositionally biased region" description="Basic residues" evidence="1">
    <location>
        <begin position="396"/>
        <end position="410"/>
    </location>
</feature>
<dbReference type="KEGG" id="pte:PTT_19299"/>
<organism evidence="4">
    <name type="scientific">Pyrenophora teres f. teres (strain 0-1)</name>
    <name type="common">Barley net blotch fungus</name>
    <name type="synonym">Drechslera teres f. teres</name>
    <dbReference type="NCBI Taxonomy" id="861557"/>
    <lineage>
        <taxon>Eukaryota</taxon>
        <taxon>Fungi</taxon>
        <taxon>Dikarya</taxon>
        <taxon>Ascomycota</taxon>
        <taxon>Pezizomycotina</taxon>
        <taxon>Dothideomycetes</taxon>
        <taxon>Pleosporomycetidae</taxon>
        <taxon>Pleosporales</taxon>
        <taxon>Pleosporineae</taxon>
        <taxon>Pleosporaceae</taxon>
        <taxon>Pyrenophora</taxon>
    </lineage>
</organism>
<proteinExistence type="predicted"/>
<dbReference type="eggNOG" id="KOG2444">
    <property type="taxonomic scope" value="Eukaryota"/>
</dbReference>